<reference evidence="1" key="1">
    <citation type="submission" date="2023-06" db="EMBL/GenBank/DDBJ databases">
        <authorList>
            <person name="Zhang S."/>
        </authorList>
    </citation>
    <scope>NUCLEOTIDE SEQUENCE</scope>
    <source>
        <strain evidence="1">SG2303</strain>
    </source>
</reference>
<comment type="caution">
    <text evidence="1">The sequence shown here is derived from an EMBL/GenBank/DDBJ whole genome shotgun (WGS) entry which is preliminary data.</text>
</comment>
<protein>
    <recommendedName>
        <fullName evidence="3">C2H2-type domain-containing protein</fullName>
    </recommendedName>
</protein>
<dbReference type="Proteomes" id="UP001168540">
    <property type="component" value="Unassembled WGS sequence"/>
</dbReference>
<dbReference type="RefSeq" id="WP_289831829.1">
    <property type="nucleotide sequence ID" value="NZ_JAUEDK010000056.1"/>
</dbReference>
<name>A0ABT7XTS0_9NEIS</name>
<gene>
    <name evidence="1" type="ORF">QU481_20295</name>
</gene>
<accession>A0ABT7XTS0</accession>
<evidence type="ECO:0000313" key="1">
    <source>
        <dbReference type="EMBL" id="MDN0077186.1"/>
    </source>
</evidence>
<organism evidence="1 2">
    <name type="scientific">Crenobacter oryzisoli</name>
    <dbReference type="NCBI Taxonomy" id="3056844"/>
    <lineage>
        <taxon>Bacteria</taxon>
        <taxon>Pseudomonadati</taxon>
        <taxon>Pseudomonadota</taxon>
        <taxon>Betaproteobacteria</taxon>
        <taxon>Neisseriales</taxon>
        <taxon>Neisseriaceae</taxon>
        <taxon>Crenobacter</taxon>
    </lineage>
</organism>
<dbReference type="EMBL" id="JAUEDK010000056">
    <property type="protein sequence ID" value="MDN0077186.1"/>
    <property type="molecule type" value="Genomic_DNA"/>
</dbReference>
<keyword evidence="2" id="KW-1185">Reference proteome</keyword>
<sequence length="189" mass="21412">MARQDPIARYLPHTFANGTSVRRFAKPCPRCRQVVEAADMFGQLAVLQDRLFVAAEGRCRHCGHRFSVACMITNNKHVHRVALPMWAFKLWLKMATRNTIQPADPAWSMSEPEPEPVTPSLGEADVVAADTIVGRYDGLEIPAWINHDGHRYNFERTIASGQAPRLAASEQLFRERLVYRRENSLDVTV</sequence>
<evidence type="ECO:0000313" key="2">
    <source>
        <dbReference type="Proteomes" id="UP001168540"/>
    </source>
</evidence>
<proteinExistence type="predicted"/>
<evidence type="ECO:0008006" key="3">
    <source>
        <dbReference type="Google" id="ProtNLM"/>
    </source>
</evidence>